<comment type="caution">
    <text evidence="2">The sequence shown here is derived from an EMBL/GenBank/DDBJ whole genome shotgun (WGS) entry which is preliminary data.</text>
</comment>
<accession>A0AAD7C1T0</accession>
<name>A0AAD7C1T0_9AGAR</name>
<evidence type="ECO:0000313" key="2">
    <source>
        <dbReference type="EMBL" id="KAJ7635175.1"/>
    </source>
</evidence>
<evidence type="ECO:0000313" key="3">
    <source>
        <dbReference type="Proteomes" id="UP001221142"/>
    </source>
</evidence>
<feature type="region of interest" description="Disordered" evidence="1">
    <location>
        <begin position="287"/>
        <end position="313"/>
    </location>
</feature>
<gene>
    <name evidence="2" type="ORF">FB45DRAFT_482069</name>
</gene>
<keyword evidence="3" id="KW-1185">Reference proteome</keyword>
<feature type="compositionally biased region" description="Low complexity" evidence="1">
    <location>
        <begin position="287"/>
        <end position="299"/>
    </location>
</feature>
<organism evidence="2 3">
    <name type="scientific">Roridomyces roridus</name>
    <dbReference type="NCBI Taxonomy" id="1738132"/>
    <lineage>
        <taxon>Eukaryota</taxon>
        <taxon>Fungi</taxon>
        <taxon>Dikarya</taxon>
        <taxon>Basidiomycota</taxon>
        <taxon>Agaricomycotina</taxon>
        <taxon>Agaricomycetes</taxon>
        <taxon>Agaricomycetidae</taxon>
        <taxon>Agaricales</taxon>
        <taxon>Marasmiineae</taxon>
        <taxon>Mycenaceae</taxon>
        <taxon>Roridomyces</taxon>
    </lineage>
</organism>
<reference evidence="2" key="1">
    <citation type="submission" date="2023-03" db="EMBL/GenBank/DDBJ databases">
        <title>Massive genome expansion in bonnet fungi (Mycena s.s.) driven by repeated elements and novel gene families across ecological guilds.</title>
        <authorList>
            <consortium name="Lawrence Berkeley National Laboratory"/>
            <person name="Harder C.B."/>
            <person name="Miyauchi S."/>
            <person name="Viragh M."/>
            <person name="Kuo A."/>
            <person name="Thoen E."/>
            <person name="Andreopoulos B."/>
            <person name="Lu D."/>
            <person name="Skrede I."/>
            <person name="Drula E."/>
            <person name="Henrissat B."/>
            <person name="Morin E."/>
            <person name="Kohler A."/>
            <person name="Barry K."/>
            <person name="LaButti K."/>
            <person name="Morin E."/>
            <person name="Salamov A."/>
            <person name="Lipzen A."/>
            <person name="Mereny Z."/>
            <person name="Hegedus B."/>
            <person name="Baldrian P."/>
            <person name="Stursova M."/>
            <person name="Weitz H."/>
            <person name="Taylor A."/>
            <person name="Grigoriev I.V."/>
            <person name="Nagy L.G."/>
            <person name="Martin F."/>
            <person name="Kauserud H."/>
        </authorList>
    </citation>
    <scope>NUCLEOTIDE SEQUENCE</scope>
    <source>
        <strain evidence="2">9284</strain>
    </source>
</reference>
<feature type="compositionally biased region" description="Low complexity" evidence="1">
    <location>
        <begin position="78"/>
        <end position="91"/>
    </location>
</feature>
<feature type="region of interest" description="Disordered" evidence="1">
    <location>
        <begin position="246"/>
        <end position="268"/>
    </location>
</feature>
<dbReference type="Proteomes" id="UP001221142">
    <property type="component" value="Unassembled WGS sequence"/>
</dbReference>
<feature type="region of interest" description="Disordered" evidence="1">
    <location>
        <begin position="1"/>
        <end position="21"/>
    </location>
</feature>
<feature type="region of interest" description="Disordered" evidence="1">
    <location>
        <begin position="39"/>
        <end position="60"/>
    </location>
</feature>
<proteinExistence type="predicted"/>
<sequence>MHPKPPPVVKGQLSPQEDERRCEEVAALLLQGKKGEELAWAHSHSGSPDPDAPASFHVSNKFPSPLTLDPMFFPHSSPPSSSLASSGAGSPYPLPMPLGHGNDPTWRHRRSSSVPLPNDYAYNFPPFMQTEENTLPPLGFNAQQQYQYSFPPPPPSSNDDSLAGMPLSISGADRLPSFSWMTGGASTGTSTFSYPRPSFSFGGAYGTGARGSFSFAAAGAFGGVWPGGANGSPVGRRASSAQAYFSPSAYPSPQQTQSQQEEAVEELPDADTSLFEAGFLNSFGASAGSPATTASAGESVSPFDEQPMLHAPQPVHPISPLGAPEFDGEQHQQQQQVYEETFTGYATGHNSPQQQLEAEADVGLDLGYPHQGFEFPGDDAPLDFVHHHGHGASSSPAMTETYVDSEMAAYDANSYASEFV</sequence>
<evidence type="ECO:0000256" key="1">
    <source>
        <dbReference type="SAM" id="MobiDB-lite"/>
    </source>
</evidence>
<dbReference type="EMBL" id="JARKIF010000007">
    <property type="protein sequence ID" value="KAJ7635175.1"/>
    <property type="molecule type" value="Genomic_DNA"/>
</dbReference>
<feature type="region of interest" description="Disordered" evidence="1">
    <location>
        <begin position="73"/>
        <end position="111"/>
    </location>
</feature>
<protein>
    <submittedName>
        <fullName evidence="2">Uncharacterized protein</fullName>
    </submittedName>
</protein>
<dbReference type="AlphaFoldDB" id="A0AAD7C1T0"/>
<feature type="compositionally biased region" description="Low complexity" evidence="1">
    <location>
        <begin position="246"/>
        <end position="260"/>
    </location>
</feature>